<organism evidence="2 3">
    <name type="scientific">Brachionus plicatilis</name>
    <name type="common">Marine rotifer</name>
    <name type="synonym">Brachionus muelleri</name>
    <dbReference type="NCBI Taxonomy" id="10195"/>
    <lineage>
        <taxon>Eukaryota</taxon>
        <taxon>Metazoa</taxon>
        <taxon>Spiralia</taxon>
        <taxon>Gnathifera</taxon>
        <taxon>Rotifera</taxon>
        <taxon>Eurotatoria</taxon>
        <taxon>Monogononta</taxon>
        <taxon>Pseudotrocha</taxon>
        <taxon>Ploima</taxon>
        <taxon>Brachionidae</taxon>
        <taxon>Brachionus</taxon>
    </lineage>
</organism>
<proteinExistence type="predicted"/>
<dbReference type="AlphaFoldDB" id="A0A3M7S8P0"/>
<dbReference type="Proteomes" id="UP000276133">
    <property type="component" value="Unassembled WGS sequence"/>
</dbReference>
<keyword evidence="1" id="KW-1133">Transmembrane helix</keyword>
<feature type="transmembrane region" description="Helical" evidence="1">
    <location>
        <begin position="68"/>
        <end position="87"/>
    </location>
</feature>
<reference evidence="2 3" key="1">
    <citation type="journal article" date="2018" name="Sci. Rep.">
        <title>Genomic signatures of local adaptation to the degree of environmental predictability in rotifers.</title>
        <authorList>
            <person name="Franch-Gras L."/>
            <person name="Hahn C."/>
            <person name="Garcia-Roger E.M."/>
            <person name="Carmona M.J."/>
            <person name="Serra M."/>
            <person name="Gomez A."/>
        </authorList>
    </citation>
    <scope>NUCLEOTIDE SEQUENCE [LARGE SCALE GENOMIC DNA]</scope>
    <source>
        <strain evidence="2">HYR1</strain>
    </source>
</reference>
<feature type="transmembrane region" description="Helical" evidence="1">
    <location>
        <begin position="12"/>
        <end position="32"/>
    </location>
</feature>
<protein>
    <submittedName>
        <fullName evidence="2">Uncharacterized protein</fullName>
    </submittedName>
</protein>
<name>A0A3M7S8P0_BRAPC</name>
<keyword evidence="1" id="KW-0472">Membrane</keyword>
<accession>A0A3M7S8P0</accession>
<evidence type="ECO:0000256" key="1">
    <source>
        <dbReference type="SAM" id="Phobius"/>
    </source>
</evidence>
<keyword evidence="1" id="KW-0812">Transmembrane</keyword>
<dbReference type="EMBL" id="REGN01001835">
    <property type="protein sequence ID" value="RNA32173.1"/>
    <property type="molecule type" value="Genomic_DNA"/>
</dbReference>
<evidence type="ECO:0000313" key="2">
    <source>
        <dbReference type="EMBL" id="RNA32173.1"/>
    </source>
</evidence>
<gene>
    <name evidence="2" type="ORF">BpHYR1_017701</name>
</gene>
<evidence type="ECO:0000313" key="3">
    <source>
        <dbReference type="Proteomes" id="UP000276133"/>
    </source>
</evidence>
<sequence>MINFKQKITVEIFTLLNYFFALFCCVAIRIKIKFDTLVLFKKIYLLSVSQKALLQTHQLFPSDTKDHYNSLIPIMVSYKILLIRMLIREK</sequence>
<keyword evidence="3" id="KW-1185">Reference proteome</keyword>
<comment type="caution">
    <text evidence="2">The sequence shown here is derived from an EMBL/GenBank/DDBJ whole genome shotgun (WGS) entry which is preliminary data.</text>
</comment>